<evidence type="ECO:0000313" key="3">
    <source>
        <dbReference type="EMBL" id="OWP02903.1"/>
    </source>
</evidence>
<dbReference type="GO" id="GO:0045053">
    <property type="term" value="P:protein retention in Golgi apparatus"/>
    <property type="evidence" value="ECO:0007669"/>
    <property type="project" value="TreeGrafter"/>
</dbReference>
<feature type="region of interest" description="Disordered" evidence="2">
    <location>
        <begin position="1"/>
        <end position="76"/>
    </location>
</feature>
<dbReference type="EMBL" id="MZNU01000204">
    <property type="protein sequence ID" value="OWP02903.1"/>
    <property type="molecule type" value="Genomic_DNA"/>
</dbReference>
<gene>
    <name evidence="3" type="ORF">B2J93_3483</name>
</gene>
<keyword evidence="4" id="KW-1185">Reference proteome</keyword>
<evidence type="ECO:0000313" key="4">
    <source>
        <dbReference type="Proteomes" id="UP000242519"/>
    </source>
</evidence>
<name>A0A218Z5W5_9HELO</name>
<organism evidence="3 4">
    <name type="scientific">Diplocarpon coronariae</name>
    <dbReference type="NCBI Taxonomy" id="2795749"/>
    <lineage>
        <taxon>Eukaryota</taxon>
        <taxon>Fungi</taxon>
        <taxon>Dikarya</taxon>
        <taxon>Ascomycota</taxon>
        <taxon>Pezizomycotina</taxon>
        <taxon>Leotiomycetes</taxon>
        <taxon>Helotiales</taxon>
        <taxon>Drepanopezizaceae</taxon>
        <taxon>Diplocarpon</taxon>
    </lineage>
</organism>
<dbReference type="InterPro" id="IPR026847">
    <property type="entry name" value="VPS13"/>
</dbReference>
<accession>A0A218Z5W5</accession>
<dbReference type="OrthoDB" id="428159at2759"/>
<evidence type="ECO:0000256" key="2">
    <source>
        <dbReference type="SAM" id="MobiDB-lite"/>
    </source>
</evidence>
<dbReference type="InParanoid" id="A0A218Z5W5"/>
<dbReference type="AlphaFoldDB" id="A0A218Z5W5"/>
<dbReference type="STRING" id="503106.A0A218Z5W5"/>
<dbReference type="PANTHER" id="PTHR16166">
    <property type="entry name" value="VACUOLAR PROTEIN SORTING-ASSOCIATED PROTEIN VPS13"/>
    <property type="match status" value="1"/>
</dbReference>
<comment type="similarity">
    <text evidence="1">Belongs to the VPS13 family.</text>
</comment>
<evidence type="ECO:0000256" key="1">
    <source>
        <dbReference type="ARBA" id="ARBA00006545"/>
    </source>
</evidence>
<feature type="compositionally biased region" description="Polar residues" evidence="2">
    <location>
        <begin position="23"/>
        <end position="41"/>
    </location>
</feature>
<reference evidence="3 4" key="1">
    <citation type="submission" date="2017-04" db="EMBL/GenBank/DDBJ databases">
        <title>Draft genome sequence of Marssonina coronaria NL1: causal agent of apple blotch.</title>
        <authorList>
            <person name="Cheng Q."/>
        </authorList>
    </citation>
    <scope>NUCLEOTIDE SEQUENCE [LARGE SCALE GENOMIC DNA]</scope>
    <source>
        <strain evidence="3 4">NL1</strain>
    </source>
</reference>
<sequence length="363" mass="38306">MKNNRKASCQDAADELSDADASTVQETPSSSGANTPNTLSTLEHDQMHVLDPPETEEASQDHKIPEDNARGDDHGGEQCALIPGRSAVWLDNVTGAKLSAFAAVVLLEAGIFSQRRLKLYPARDPDPEFSPTDPISGVFAAAHSTIGGVMMGVADYPIEITKMVRSDRDVAKNLAADFALDSGKGISRMVGTGLKAPMEFTQNVSKGFGNVPKLYGDDTVREDARVTGLLSGLGAAGKASRTLLVVHPEISQAGGFGLGLFDGITGLVTQPVQGAQKAGLGGFFAGLGKGLGGVVCKPVAGAVGLPANLFKGVYAEVQNQRDSHTRSTQLAQGRKEWEMSTVRQRAAVIEQWFATYAPPPRYE</sequence>
<proteinExistence type="inferred from homology"/>
<dbReference type="PANTHER" id="PTHR16166:SF93">
    <property type="entry name" value="INTERMEMBRANE LIPID TRANSFER PROTEIN VPS13"/>
    <property type="match status" value="1"/>
</dbReference>
<protein>
    <submittedName>
        <fullName evidence="3">Uncharacterized protein</fullName>
    </submittedName>
</protein>
<dbReference type="Proteomes" id="UP000242519">
    <property type="component" value="Unassembled WGS sequence"/>
</dbReference>
<dbReference type="GO" id="GO:0006623">
    <property type="term" value="P:protein targeting to vacuole"/>
    <property type="evidence" value="ECO:0007669"/>
    <property type="project" value="TreeGrafter"/>
</dbReference>
<feature type="compositionally biased region" description="Basic and acidic residues" evidence="2">
    <location>
        <begin position="59"/>
        <end position="76"/>
    </location>
</feature>
<comment type="caution">
    <text evidence="3">The sequence shown here is derived from an EMBL/GenBank/DDBJ whole genome shotgun (WGS) entry which is preliminary data.</text>
</comment>